<proteinExistence type="predicted"/>
<dbReference type="Proteomes" id="UP000197032">
    <property type="component" value="Unassembled WGS sequence"/>
</dbReference>
<organism evidence="1 2">
    <name type="scientific">Calderihabitans maritimus</name>
    <dbReference type="NCBI Taxonomy" id="1246530"/>
    <lineage>
        <taxon>Bacteria</taxon>
        <taxon>Bacillati</taxon>
        <taxon>Bacillota</taxon>
        <taxon>Clostridia</taxon>
        <taxon>Neomoorellales</taxon>
        <taxon>Calderihabitantaceae</taxon>
        <taxon>Calderihabitans</taxon>
    </lineage>
</organism>
<accession>A0A1Z5HNP3</accession>
<keyword evidence="2" id="KW-1185">Reference proteome</keyword>
<gene>
    <name evidence="1" type="ORF">KKC1_03110</name>
</gene>
<reference evidence="2" key="1">
    <citation type="journal article" date="2017" name="Appl. Environ. Microbiol.">
        <title>Genomic analysis of Calderihabitans maritimus KKC1, a thermophilic hydrogenogenic carboxydotrophic bacterium isolated from marine sediment.</title>
        <authorList>
            <person name="Omae K."/>
            <person name="Yoneda Y."/>
            <person name="Fukuyama Y."/>
            <person name="Yoshida T."/>
            <person name="Sako Y."/>
        </authorList>
    </citation>
    <scope>NUCLEOTIDE SEQUENCE [LARGE SCALE GENOMIC DNA]</scope>
    <source>
        <strain evidence="2">KKC1</strain>
    </source>
</reference>
<dbReference type="AlphaFoldDB" id="A0A1Z5HNP3"/>
<name>A0A1Z5HNP3_9FIRM</name>
<dbReference type="EMBL" id="BDGJ01000007">
    <property type="protein sequence ID" value="GAW91149.1"/>
    <property type="molecule type" value="Genomic_DNA"/>
</dbReference>
<evidence type="ECO:0000313" key="1">
    <source>
        <dbReference type="EMBL" id="GAW91149.1"/>
    </source>
</evidence>
<evidence type="ECO:0000313" key="2">
    <source>
        <dbReference type="Proteomes" id="UP000197032"/>
    </source>
</evidence>
<sequence length="50" mass="6120">MSKNSRYTGNYAGVFYFYKFEARWKKIIYREIRRNQEEHCDKGLYSAIMG</sequence>
<protein>
    <submittedName>
        <fullName evidence="1">Uncharacterized protein</fullName>
    </submittedName>
</protein>
<comment type="caution">
    <text evidence="1">The sequence shown here is derived from an EMBL/GenBank/DDBJ whole genome shotgun (WGS) entry which is preliminary data.</text>
</comment>